<dbReference type="PANTHER" id="PTHR42734:SF17">
    <property type="entry name" value="METAL TRANSPORT SYSTEM ATP-BINDING PROTEIN TM_0124-RELATED"/>
    <property type="match status" value="1"/>
</dbReference>
<comment type="similarity">
    <text evidence="1">Belongs to the ABC transporter superfamily.</text>
</comment>
<dbReference type="PANTHER" id="PTHR42734">
    <property type="entry name" value="METAL TRANSPORT SYSTEM ATP-BINDING PROTEIN TM_0124-RELATED"/>
    <property type="match status" value="1"/>
</dbReference>
<dbReference type="PROSITE" id="PS50893">
    <property type="entry name" value="ABC_TRANSPORTER_2"/>
    <property type="match status" value="1"/>
</dbReference>
<dbReference type="SMART" id="SM00382">
    <property type="entry name" value="AAA"/>
    <property type="match status" value="1"/>
</dbReference>
<dbReference type="Proteomes" id="UP000199073">
    <property type="component" value="Unassembled WGS sequence"/>
</dbReference>
<keyword evidence="3" id="KW-0547">Nucleotide-binding</keyword>
<dbReference type="InterPro" id="IPR003593">
    <property type="entry name" value="AAA+_ATPase"/>
</dbReference>
<dbReference type="GO" id="GO:0005524">
    <property type="term" value="F:ATP binding"/>
    <property type="evidence" value="ECO:0007669"/>
    <property type="project" value="UniProtKB-KW"/>
</dbReference>
<organism evidence="6 7">
    <name type="scientific">Desulforhopalus singaporensis</name>
    <dbReference type="NCBI Taxonomy" id="91360"/>
    <lineage>
        <taxon>Bacteria</taxon>
        <taxon>Pseudomonadati</taxon>
        <taxon>Thermodesulfobacteriota</taxon>
        <taxon>Desulfobulbia</taxon>
        <taxon>Desulfobulbales</taxon>
        <taxon>Desulfocapsaceae</taxon>
        <taxon>Desulforhopalus</taxon>
    </lineage>
</organism>
<keyword evidence="2" id="KW-0813">Transport</keyword>
<dbReference type="AlphaFoldDB" id="A0A1H0L248"/>
<proteinExistence type="inferred from homology"/>
<evidence type="ECO:0000256" key="2">
    <source>
        <dbReference type="ARBA" id="ARBA00022448"/>
    </source>
</evidence>
<reference evidence="6 7" key="1">
    <citation type="submission" date="2016-10" db="EMBL/GenBank/DDBJ databases">
        <authorList>
            <person name="de Groot N.N."/>
        </authorList>
    </citation>
    <scope>NUCLEOTIDE SEQUENCE [LARGE SCALE GENOMIC DNA]</scope>
    <source>
        <strain evidence="6 7">DSM 12130</strain>
    </source>
</reference>
<evidence type="ECO:0000256" key="1">
    <source>
        <dbReference type="ARBA" id="ARBA00005417"/>
    </source>
</evidence>
<evidence type="ECO:0000259" key="5">
    <source>
        <dbReference type="PROSITE" id="PS50893"/>
    </source>
</evidence>
<dbReference type="GO" id="GO:0016887">
    <property type="term" value="F:ATP hydrolysis activity"/>
    <property type="evidence" value="ECO:0007669"/>
    <property type="project" value="InterPro"/>
</dbReference>
<dbReference type="InterPro" id="IPR027417">
    <property type="entry name" value="P-loop_NTPase"/>
</dbReference>
<sequence>MYIKNFSHPELQIDELVVRSNESWCVYGGNDSGIDILLDFLTGRAGNYSVGQYIAPVKPGIISFANQQIVFERELRNDDTDFLDRVDPGTRVYEFLPGYRDFLPLLRALDMERCLDLGYRQLSSGQCRKLLILEAIITGASTLILQDPYDGLDHQSCIELNQALVSLPGDVQTIVFVNNLVDIPEWCSHLALIKAGRLCAAGLRKTILPELHGTSTGHLVTGEKKVAAAPPPTDSVNPDEQTPGNKELIKLRNGFAGYGKKMLFSGLNLTVCSGDHTLISGHNGCGKSTLLDILVGDNPKCYANDLHMFGKKRGTGESVWEIKSKIGMVSPSLHRDHRSVGTAMHVVLSGLHDSIGLYRKIHTQQLKKAQKWLAWINLADKANHPFGKLTYAQQRLVLVARALIKLPDLLVLDEPTQGLDDINRAKVLDFLQLVSDRKLSTILFVTHRRDEHRDFFKHHIKLDSYKAVS</sequence>
<evidence type="ECO:0000256" key="3">
    <source>
        <dbReference type="ARBA" id="ARBA00022741"/>
    </source>
</evidence>
<dbReference type="EMBL" id="FNJI01000004">
    <property type="protein sequence ID" value="SDO62307.1"/>
    <property type="molecule type" value="Genomic_DNA"/>
</dbReference>
<accession>A0A1H0L248</accession>
<keyword evidence="4 6" id="KW-0067">ATP-binding</keyword>
<dbReference type="SUPFAM" id="SSF52540">
    <property type="entry name" value="P-loop containing nucleoside triphosphate hydrolases"/>
    <property type="match status" value="2"/>
</dbReference>
<evidence type="ECO:0000313" key="6">
    <source>
        <dbReference type="EMBL" id="SDO62307.1"/>
    </source>
</evidence>
<keyword evidence="7" id="KW-1185">Reference proteome</keyword>
<protein>
    <submittedName>
        <fullName evidence="6">Molybdate transport system ATP-binding protein</fullName>
    </submittedName>
</protein>
<evidence type="ECO:0000313" key="7">
    <source>
        <dbReference type="Proteomes" id="UP000199073"/>
    </source>
</evidence>
<name>A0A1H0L248_9BACT</name>
<dbReference type="OrthoDB" id="9809450at2"/>
<dbReference type="Gene3D" id="3.40.50.300">
    <property type="entry name" value="P-loop containing nucleotide triphosphate hydrolases"/>
    <property type="match status" value="2"/>
</dbReference>
<gene>
    <name evidence="6" type="ORF">SAMN05660330_00641</name>
</gene>
<dbReference type="Pfam" id="PF00005">
    <property type="entry name" value="ABC_tran"/>
    <property type="match status" value="1"/>
</dbReference>
<dbReference type="PROSITE" id="PS00211">
    <property type="entry name" value="ABC_TRANSPORTER_1"/>
    <property type="match status" value="1"/>
</dbReference>
<dbReference type="InterPro" id="IPR003439">
    <property type="entry name" value="ABC_transporter-like_ATP-bd"/>
</dbReference>
<dbReference type="InterPro" id="IPR050153">
    <property type="entry name" value="Metal_Ion_Import_ABC"/>
</dbReference>
<dbReference type="STRING" id="91360.SAMN05660330_00641"/>
<evidence type="ECO:0000256" key="4">
    <source>
        <dbReference type="ARBA" id="ARBA00022840"/>
    </source>
</evidence>
<feature type="domain" description="ABC transporter" evidence="5">
    <location>
        <begin position="249"/>
        <end position="468"/>
    </location>
</feature>
<dbReference type="RefSeq" id="WP_143005424.1">
    <property type="nucleotide sequence ID" value="NZ_FNJI01000004.1"/>
</dbReference>
<dbReference type="InterPro" id="IPR017871">
    <property type="entry name" value="ABC_transporter-like_CS"/>
</dbReference>